<feature type="region of interest" description="Disordered" evidence="1">
    <location>
        <begin position="84"/>
        <end position="214"/>
    </location>
</feature>
<keyword evidence="3" id="KW-0418">Kinase</keyword>
<dbReference type="Proteomes" id="UP001174909">
    <property type="component" value="Unassembled WGS sequence"/>
</dbReference>
<dbReference type="GO" id="GO:0016301">
    <property type="term" value="F:kinase activity"/>
    <property type="evidence" value="ECO:0007669"/>
    <property type="project" value="UniProtKB-KW"/>
</dbReference>
<feature type="compositionally biased region" description="Polar residues" evidence="1">
    <location>
        <begin position="131"/>
        <end position="140"/>
    </location>
</feature>
<sequence length="393" mass="42180">MALRDLAGVLTGLRKVAAAVCAEATSELQNSLSRTPAPSSLYKTASQGWIEYGELKWAGKWSNGGGFDKEFFPEWGEQEDQQLFPMNEPSTGSISSGSLHHDTDGVTTTPLPQQLGANKDSPIPPPPPASLDQNPVGTTSRESHTQRRAHLPRQPASRGGSSRRWFHSSTRYGNETVAGGGSRSRSEGGTLDSAAKEKHPKPKQKLSSRARERAVPATRVSRLFSFGGLVAGLGVGAAAEVAKRSLGMANTPSLVADNPLLTEANVERIVNTLCTVRGAALKIGQMISLQDSNLVPEPIQDMFDRVRNSADFMPLWQMEKVLRGGALGEKWRDQLADFDPQPLAAASIGQVHSVVLHSGQCAAMKIQYPGVAQSIDSDIDNPHGHLETLEHTT</sequence>
<dbReference type="GO" id="GO:0006744">
    <property type="term" value="P:ubiquinone biosynthetic process"/>
    <property type="evidence" value="ECO:0007669"/>
    <property type="project" value="TreeGrafter"/>
</dbReference>
<comment type="caution">
    <text evidence="3">The sequence shown here is derived from an EMBL/GenBank/DDBJ whole genome shotgun (WGS) entry which is preliminary data.</text>
</comment>
<dbReference type="InterPro" id="IPR051409">
    <property type="entry name" value="Atypical_kinase_ADCK"/>
</dbReference>
<dbReference type="Pfam" id="PF03109">
    <property type="entry name" value="ABC1"/>
    <property type="match status" value="1"/>
</dbReference>
<feature type="compositionally biased region" description="Polar residues" evidence="1">
    <location>
        <begin position="105"/>
        <end position="116"/>
    </location>
</feature>
<organism evidence="3 4">
    <name type="scientific">Geodia barretti</name>
    <name type="common">Barrett's horny sponge</name>
    <dbReference type="NCBI Taxonomy" id="519541"/>
    <lineage>
        <taxon>Eukaryota</taxon>
        <taxon>Metazoa</taxon>
        <taxon>Porifera</taxon>
        <taxon>Demospongiae</taxon>
        <taxon>Heteroscleromorpha</taxon>
        <taxon>Tetractinellida</taxon>
        <taxon>Astrophorina</taxon>
        <taxon>Geodiidae</taxon>
        <taxon>Geodia</taxon>
    </lineage>
</organism>
<reference evidence="3" key="1">
    <citation type="submission" date="2023-03" db="EMBL/GenBank/DDBJ databases">
        <authorList>
            <person name="Steffen K."/>
            <person name="Cardenas P."/>
        </authorList>
    </citation>
    <scope>NUCLEOTIDE SEQUENCE</scope>
</reference>
<evidence type="ECO:0000313" key="3">
    <source>
        <dbReference type="EMBL" id="CAI8041515.1"/>
    </source>
</evidence>
<evidence type="ECO:0000313" key="4">
    <source>
        <dbReference type="Proteomes" id="UP001174909"/>
    </source>
</evidence>
<accession>A0AA35X7X9</accession>
<gene>
    <name evidence="3" type="ORF">GBAR_LOCUS23076</name>
</gene>
<evidence type="ECO:0000259" key="2">
    <source>
        <dbReference type="Pfam" id="PF03109"/>
    </source>
</evidence>
<feature type="compositionally biased region" description="Basic residues" evidence="1">
    <location>
        <begin position="198"/>
        <end position="208"/>
    </location>
</feature>
<keyword evidence="3" id="KW-0808">Transferase</keyword>
<dbReference type="PANTHER" id="PTHR43851">
    <property type="match status" value="1"/>
</dbReference>
<name>A0AA35X7X9_GEOBA</name>
<feature type="domain" description="ABC1 atypical kinase-like" evidence="2">
    <location>
        <begin position="306"/>
        <end position="389"/>
    </location>
</feature>
<proteinExistence type="predicted"/>
<evidence type="ECO:0000256" key="1">
    <source>
        <dbReference type="SAM" id="MobiDB-lite"/>
    </source>
</evidence>
<keyword evidence="4" id="KW-1185">Reference proteome</keyword>
<dbReference type="AlphaFoldDB" id="A0AA35X7X9"/>
<dbReference type="EMBL" id="CASHTH010003191">
    <property type="protein sequence ID" value="CAI8041515.1"/>
    <property type="molecule type" value="Genomic_DNA"/>
</dbReference>
<protein>
    <submittedName>
        <fullName evidence="3">Atypical kinase COQ8B, mitochondrial</fullName>
    </submittedName>
</protein>
<dbReference type="InterPro" id="IPR004147">
    <property type="entry name" value="ABC1_dom"/>
</dbReference>
<dbReference type="PANTHER" id="PTHR43851:SF3">
    <property type="entry name" value="COENZYME Q8"/>
    <property type="match status" value="1"/>
</dbReference>
<feature type="compositionally biased region" description="Polar residues" evidence="1">
    <location>
        <begin position="88"/>
        <end position="98"/>
    </location>
</feature>